<evidence type="ECO:0000313" key="6">
    <source>
        <dbReference type="EMBL" id="MBD7944520.1"/>
    </source>
</evidence>
<dbReference type="PANTHER" id="PTHR33392">
    <property type="entry name" value="POLYISOPRENYL-TEICHOIC ACID--PEPTIDOGLYCAN TEICHOIC ACID TRANSFERASE TAGU"/>
    <property type="match status" value="1"/>
</dbReference>
<keyword evidence="4" id="KW-0472">Membrane</keyword>
<dbReference type="NCBIfam" id="TIGR00350">
    <property type="entry name" value="lytR_cpsA_psr"/>
    <property type="match status" value="1"/>
</dbReference>
<evidence type="ECO:0000256" key="3">
    <source>
        <dbReference type="ARBA" id="ARBA00022968"/>
    </source>
</evidence>
<comment type="similarity">
    <text evidence="1">Belongs to the LytR/CpsA/Psr (LCP) family.</text>
</comment>
<name>A0ABR8R9P2_9BACI</name>
<evidence type="ECO:0000256" key="4">
    <source>
        <dbReference type="ARBA" id="ARBA00022989"/>
    </source>
</evidence>
<gene>
    <name evidence="6" type="ORF">H9650_10370</name>
</gene>
<organism evidence="6 7">
    <name type="scientific">Psychrobacillus faecigallinarum</name>
    <dbReference type="NCBI Taxonomy" id="2762235"/>
    <lineage>
        <taxon>Bacteria</taxon>
        <taxon>Bacillati</taxon>
        <taxon>Bacillota</taxon>
        <taxon>Bacilli</taxon>
        <taxon>Bacillales</taxon>
        <taxon>Bacillaceae</taxon>
        <taxon>Psychrobacillus</taxon>
    </lineage>
</organism>
<keyword evidence="2" id="KW-0812">Transmembrane</keyword>
<dbReference type="InterPro" id="IPR050922">
    <property type="entry name" value="LytR/CpsA/Psr_CW_biosynth"/>
</dbReference>
<dbReference type="Proteomes" id="UP000640786">
    <property type="component" value="Unassembled WGS sequence"/>
</dbReference>
<dbReference type="InterPro" id="IPR004474">
    <property type="entry name" value="LytR_CpsA_psr"/>
</dbReference>
<feature type="domain" description="Cell envelope-related transcriptional attenuator" evidence="5">
    <location>
        <begin position="69"/>
        <end position="217"/>
    </location>
</feature>
<dbReference type="PANTHER" id="PTHR33392:SF6">
    <property type="entry name" value="POLYISOPRENYL-TEICHOIC ACID--PEPTIDOGLYCAN TEICHOIC ACID TRANSFERASE TAGU"/>
    <property type="match status" value="1"/>
</dbReference>
<accession>A0ABR8R9P2</accession>
<dbReference type="Gene3D" id="3.40.630.190">
    <property type="entry name" value="LCP protein"/>
    <property type="match status" value="1"/>
</dbReference>
<sequence>MISSILLMSAVIFFAINLSWEAKHANNKIFAPLIKDLEEDTGTKEVKAKSPFSILLAGIEHGENEKYGRSDMLIVATVNPTTNKMSMVSIPRDTLVYIEGLDKEDKINHAYSNGGINWTTDTIENMLGIPIDYYVSTDFQGFQDIVDTLGGVEVDVPFTFKIQLANFEWKTYTEGPMFLEGDEALAYVRMRKKDPEGDKGRNERQKQVIQSLLSEMTNVSMITKIDDLIKDIGENVKTNIPSSDYIKLAKMYQQIKGTPIEHLQLDGTGKTIYSKEAGHDLWYFIADENSLNEVSKKLKTNLEDTTYKANSDEVKDLTIGN</sequence>
<reference evidence="6 7" key="1">
    <citation type="submission" date="2020-08" db="EMBL/GenBank/DDBJ databases">
        <title>A Genomic Blueprint of the Chicken Gut Microbiome.</title>
        <authorList>
            <person name="Gilroy R."/>
            <person name="Ravi A."/>
            <person name="Getino M."/>
            <person name="Pursley I."/>
            <person name="Horton D.L."/>
            <person name="Alikhan N.-F."/>
            <person name="Baker D."/>
            <person name="Gharbi K."/>
            <person name="Hall N."/>
            <person name="Watson M."/>
            <person name="Adriaenssens E.M."/>
            <person name="Foster-Nyarko E."/>
            <person name="Jarju S."/>
            <person name="Secka A."/>
            <person name="Antonio M."/>
            <person name="Oren A."/>
            <person name="Chaudhuri R."/>
            <person name="La Ragione R.M."/>
            <person name="Hildebrand F."/>
            <person name="Pallen M.J."/>
        </authorList>
    </citation>
    <scope>NUCLEOTIDE SEQUENCE [LARGE SCALE GENOMIC DNA]</scope>
    <source>
        <strain evidence="6 7">Sa2BUA9</strain>
    </source>
</reference>
<protein>
    <submittedName>
        <fullName evidence="6">LCP family protein</fullName>
    </submittedName>
</protein>
<proteinExistence type="inferred from homology"/>
<keyword evidence="3" id="KW-0735">Signal-anchor</keyword>
<evidence type="ECO:0000256" key="1">
    <source>
        <dbReference type="ARBA" id="ARBA00006068"/>
    </source>
</evidence>
<comment type="caution">
    <text evidence="6">The sequence shown here is derived from an EMBL/GenBank/DDBJ whole genome shotgun (WGS) entry which is preliminary data.</text>
</comment>
<evidence type="ECO:0000313" key="7">
    <source>
        <dbReference type="Proteomes" id="UP000640786"/>
    </source>
</evidence>
<keyword evidence="4" id="KW-1133">Transmembrane helix</keyword>
<keyword evidence="7" id="KW-1185">Reference proteome</keyword>
<dbReference type="EMBL" id="JACSQO010000004">
    <property type="protein sequence ID" value="MBD7944520.1"/>
    <property type="molecule type" value="Genomic_DNA"/>
</dbReference>
<evidence type="ECO:0000256" key="2">
    <source>
        <dbReference type="ARBA" id="ARBA00022692"/>
    </source>
</evidence>
<evidence type="ECO:0000259" key="5">
    <source>
        <dbReference type="Pfam" id="PF03816"/>
    </source>
</evidence>
<dbReference type="Pfam" id="PF03816">
    <property type="entry name" value="LytR_cpsA_psr"/>
    <property type="match status" value="1"/>
</dbReference>